<protein>
    <submittedName>
        <fullName evidence="2">Uncharacterized protein</fullName>
    </submittedName>
</protein>
<keyword evidence="1" id="KW-1133">Transmembrane helix</keyword>
<dbReference type="AlphaFoldDB" id="G8TRI0"/>
<keyword evidence="1" id="KW-0472">Membrane</keyword>
<keyword evidence="1" id="KW-0812">Transmembrane</keyword>
<proteinExistence type="predicted"/>
<evidence type="ECO:0000313" key="3">
    <source>
        <dbReference type="Proteomes" id="UP000005438"/>
    </source>
</evidence>
<dbReference type="KEGG" id="nko:Niako_4865"/>
<dbReference type="Proteomes" id="UP000005438">
    <property type="component" value="Chromosome"/>
</dbReference>
<dbReference type="EMBL" id="CP003178">
    <property type="protein sequence ID" value="AEW01111.1"/>
    <property type="molecule type" value="Genomic_DNA"/>
</dbReference>
<gene>
    <name evidence="2" type="ordered locus">Niako_4865</name>
</gene>
<reference evidence="2 3" key="1">
    <citation type="submission" date="2011-12" db="EMBL/GenBank/DDBJ databases">
        <title>The complete genome of Niastella koreensis GR20-10.</title>
        <authorList>
            <consortium name="US DOE Joint Genome Institute (JGI-PGF)"/>
            <person name="Lucas S."/>
            <person name="Han J."/>
            <person name="Lapidus A."/>
            <person name="Bruce D."/>
            <person name="Goodwin L."/>
            <person name="Pitluck S."/>
            <person name="Peters L."/>
            <person name="Kyrpides N."/>
            <person name="Mavromatis K."/>
            <person name="Ivanova N."/>
            <person name="Mikhailova N."/>
            <person name="Davenport K."/>
            <person name="Saunders E."/>
            <person name="Detter J.C."/>
            <person name="Tapia R."/>
            <person name="Han C."/>
            <person name="Land M."/>
            <person name="Hauser L."/>
            <person name="Markowitz V."/>
            <person name="Cheng J.-F."/>
            <person name="Hugenholtz P."/>
            <person name="Woyke T."/>
            <person name="Wu D."/>
            <person name="Tindall B."/>
            <person name="Pomrenke H."/>
            <person name="Brambilla E."/>
            <person name="Klenk H.-P."/>
            <person name="Eisen J.A."/>
        </authorList>
    </citation>
    <scope>NUCLEOTIDE SEQUENCE [LARGE SCALE GENOMIC DNA]</scope>
    <source>
        <strain evidence="3">DSM 17620 / KACC 11465 / NBRC 106392 / GR20-10</strain>
    </source>
</reference>
<accession>G8TRI0</accession>
<name>G8TRI0_NIAKG</name>
<evidence type="ECO:0000313" key="2">
    <source>
        <dbReference type="EMBL" id="AEW01111.1"/>
    </source>
</evidence>
<dbReference type="STRING" id="700598.Niako_4865"/>
<sequence>MTHVHGVAAFILSLIILFYNQIFIKNDKKFLHQKMQEQSPGY</sequence>
<feature type="transmembrane region" description="Helical" evidence="1">
    <location>
        <begin position="6"/>
        <end position="24"/>
    </location>
</feature>
<dbReference type="HOGENOM" id="CLU_3254688_0_0_10"/>
<organism evidence="2 3">
    <name type="scientific">Niastella koreensis (strain DSM 17620 / KACC 11465 / NBRC 106392 / GR20-10)</name>
    <dbReference type="NCBI Taxonomy" id="700598"/>
    <lineage>
        <taxon>Bacteria</taxon>
        <taxon>Pseudomonadati</taxon>
        <taxon>Bacteroidota</taxon>
        <taxon>Chitinophagia</taxon>
        <taxon>Chitinophagales</taxon>
        <taxon>Chitinophagaceae</taxon>
        <taxon>Niastella</taxon>
    </lineage>
</organism>
<evidence type="ECO:0000256" key="1">
    <source>
        <dbReference type="SAM" id="Phobius"/>
    </source>
</evidence>